<dbReference type="PANTHER" id="PTHR33975">
    <property type="entry name" value="MYELIN-ASSOCIATED OLIGODENDROCYTE BASIC PROTEIN"/>
    <property type="match status" value="1"/>
</dbReference>
<keyword evidence="3" id="KW-1185">Reference proteome</keyword>
<dbReference type="AlphaFoldDB" id="A0A2V0P530"/>
<dbReference type="InterPro" id="IPR053023">
    <property type="entry name" value="FLAP_modulator"/>
</dbReference>
<evidence type="ECO:0000313" key="3">
    <source>
        <dbReference type="Proteomes" id="UP000247498"/>
    </source>
</evidence>
<reference evidence="2 3" key="1">
    <citation type="journal article" date="2018" name="Sci. Rep.">
        <title>Raphidocelis subcapitata (=Pseudokirchneriella subcapitata) provides an insight into genome evolution and environmental adaptations in the Sphaeropleales.</title>
        <authorList>
            <person name="Suzuki S."/>
            <person name="Yamaguchi H."/>
            <person name="Nakajima N."/>
            <person name="Kawachi M."/>
        </authorList>
    </citation>
    <scope>NUCLEOTIDE SEQUENCE [LARGE SCALE GENOMIC DNA]</scope>
    <source>
        <strain evidence="2 3">NIES-35</strain>
    </source>
</reference>
<organism evidence="2 3">
    <name type="scientific">Raphidocelis subcapitata</name>
    <dbReference type="NCBI Taxonomy" id="307507"/>
    <lineage>
        <taxon>Eukaryota</taxon>
        <taxon>Viridiplantae</taxon>
        <taxon>Chlorophyta</taxon>
        <taxon>core chlorophytes</taxon>
        <taxon>Chlorophyceae</taxon>
        <taxon>CS clade</taxon>
        <taxon>Sphaeropleales</taxon>
        <taxon>Selenastraceae</taxon>
        <taxon>Raphidocelis</taxon>
    </lineage>
</organism>
<feature type="region of interest" description="Disordered" evidence="1">
    <location>
        <begin position="1"/>
        <end position="63"/>
    </location>
</feature>
<name>A0A2V0P530_9CHLO</name>
<dbReference type="Proteomes" id="UP000247498">
    <property type="component" value="Unassembled WGS sequence"/>
</dbReference>
<dbReference type="EMBL" id="BDRX01000058">
    <property type="protein sequence ID" value="GBF94968.1"/>
    <property type="molecule type" value="Genomic_DNA"/>
</dbReference>
<feature type="region of interest" description="Disordered" evidence="1">
    <location>
        <begin position="94"/>
        <end position="125"/>
    </location>
</feature>
<dbReference type="InterPro" id="IPR010903">
    <property type="entry name" value="DUF1517"/>
</dbReference>
<comment type="caution">
    <text evidence="2">The sequence shown here is derived from an EMBL/GenBank/DDBJ whole genome shotgun (WGS) entry which is preliminary data.</text>
</comment>
<evidence type="ECO:0000256" key="1">
    <source>
        <dbReference type="SAM" id="MobiDB-lite"/>
    </source>
</evidence>
<gene>
    <name evidence="2" type="ORF">Rsub_07469</name>
</gene>
<dbReference type="PANTHER" id="PTHR33975:SF2">
    <property type="entry name" value="MYELIN-ASSOCIATED OLIGODENDROCYTE BASIC PROTEIN"/>
    <property type="match status" value="1"/>
</dbReference>
<feature type="compositionally biased region" description="Pro residues" evidence="1">
    <location>
        <begin position="99"/>
        <end position="119"/>
    </location>
</feature>
<dbReference type="Pfam" id="PF07466">
    <property type="entry name" value="DUF1517"/>
    <property type="match status" value="1"/>
</dbReference>
<dbReference type="OrthoDB" id="548580at2759"/>
<feature type="compositionally biased region" description="Low complexity" evidence="1">
    <location>
        <begin position="16"/>
        <end position="45"/>
    </location>
</feature>
<accession>A0A2V0P530</accession>
<proteinExistence type="predicted"/>
<sequence length="428" mass="43991">MKSRSLHPSARSPHVPAGAARPAAGLRQRVAPGANTAAAAAAAAPPRRRPCRAAAIPPPRAEAVADEPLWRRAAGGFAAAAAAAALLAAPPAAPAAEPLSPPLAPRPGPPPAAAPPLPAPADGRAPAPLAPLAAAPPVARPFVFREPLALTADSGLLSSVGMDRMDSSRQGRPGQGWLVKLLEVAALNVAGFWGVRQLVRASLDTSSPVTLVKVRLALKETSHGAGLRRRLGEMRQLGASGGPEELWLLMEETVNEVTNLQGSIALAEASAEYFKSQSAAFDAFKRVAASEAARADAEEEQSVQGGAPASCDRPAASPLQSLFGGAPVEDRCQEMVVVTLVVAARGSLEVPAVTNWPSLRASLTSVSGLSRSSLMALELLWAPDDAKDFLSLADVRQDFPDMVDLSTGRRVGDARAEAAQAPAGARGE</sequence>
<dbReference type="InParanoid" id="A0A2V0P530"/>
<protein>
    <submittedName>
        <fullName evidence="2">Uncharacterized protein</fullName>
    </submittedName>
</protein>
<evidence type="ECO:0000313" key="2">
    <source>
        <dbReference type="EMBL" id="GBF94968.1"/>
    </source>
</evidence>